<evidence type="ECO:0008006" key="3">
    <source>
        <dbReference type="Google" id="ProtNLM"/>
    </source>
</evidence>
<comment type="caution">
    <text evidence="1">The sequence shown here is derived from an EMBL/GenBank/DDBJ whole genome shotgun (WGS) entry which is preliminary data.</text>
</comment>
<protein>
    <recommendedName>
        <fullName evidence="3">DUF2735 domain-containing protein</fullName>
    </recommendedName>
</protein>
<sequence>MSMSSQQESARIYQFVPKVRPGQQARHDGTAAVVELMPTRLPLCDFGSGSYHDAAIQEDRSRKR</sequence>
<dbReference type="RefSeq" id="WP_147078585.1">
    <property type="nucleotide sequence ID" value="NZ_BJZT01000021.1"/>
</dbReference>
<dbReference type="OrthoDB" id="8001436at2"/>
<proteinExistence type="predicted"/>
<dbReference type="EMBL" id="BJZT01000021">
    <property type="protein sequence ID" value="GEO99700.1"/>
    <property type="molecule type" value="Genomic_DNA"/>
</dbReference>
<gene>
    <name evidence="1" type="ORF">MHA02_20880</name>
</gene>
<keyword evidence="2" id="KW-1185">Reference proteome</keyword>
<dbReference type="InterPro" id="IPR021232">
    <property type="entry name" value="DUF2735"/>
</dbReference>
<accession>A0A512IPU5</accession>
<dbReference type="Proteomes" id="UP000321258">
    <property type="component" value="Unassembled WGS sequence"/>
</dbReference>
<reference evidence="1 2" key="1">
    <citation type="submission" date="2019-07" db="EMBL/GenBank/DDBJ databases">
        <title>Whole genome shotgun sequence of Methylobacterium haplocladii NBRC 107714.</title>
        <authorList>
            <person name="Hosoyama A."/>
            <person name="Uohara A."/>
            <person name="Ohji S."/>
            <person name="Ichikawa N."/>
        </authorList>
    </citation>
    <scope>NUCLEOTIDE SEQUENCE [LARGE SCALE GENOMIC DNA]</scope>
    <source>
        <strain evidence="1 2">NBRC 107714</strain>
    </source>
</reference>
<organism evidence="1 2">
    <name type="scientific">Methylobacterium haplocladii</name>
    <dbReference type="NCBI Taxonomy" id="1176176"/>
    <lineage>
        <taxon>Bacteria</taxon>
        <taxon>Pseudomonadati</taxon>
        <taxon>Pseudomonadota</taxon>
        <taxon>Alphaproteobacteria</taxon>
        <taxon>Hyphomicrobiales</taxon>
        <taxon>Methylobacteriaceae</taxon>
        <taxon>Methylobacterium</taxon>
    </lineage>
</organism>
<evidence type="ECO:0000313" key="1">
    <source>
        <dbReference type="EMBL" id="GEO99700.1"/>
    </source>
</evidence>
<dbReference type="Pfam" id="PF10931">
    <property type="entry name" value="DUF2735"/>
    <property type="match status" value="1"/>
</dbReference>
<evidence type="ECO:0000313" key="2">
    <source>
        <dbReference type="Proteomes" id="UP000321258"/>
    </source>
</evidence>
<name>A0A512IPU5_9HYPH</name>
<dbReference type="AlphaFoldDB" id="A0A512IPU5"/>